<dbReference type="SUPFAM" id="SSF46894">
    <property type="entry name" value="C-terminal effector domain of the bipartite response regulators"/>
    <property type="match status" value="1"/>
</dbReference>
<sequence>MLELIGLSATDEELYRVMLREPDLDLDALACRLGRGADELVTGMLRLEAAGLVTRTSREPACWRPVSPDVAIDVLVSRRRADLDRLREAAREWAAEMPAPDRYRPERLVEVVVGQESIAARFAQLMHATESELLVLDRPPYASRPDEADRTVRGLLAAGVVVRGIYSPDSLQLPRAVDEAHSAADAGERSRIHPDLPMKLAIGDRRQALLPLAGHDEVDSALVVHSSALLDALVRMFELLWEQALPIVRQEDDELDARLITMLAAGMKDDAIARRLGVSTRTVGRRVARLMEQSGAQTRFQAGAYAERRKHNTT</sequence>
<reference evidence="2 3" key="1">
    <citation type="submission" date="2020-07" db="EMBL/GenBank/DDBJ databases">
        <title>Sequencing the genomes of 1000 actinobacteria strains.</title>
        <authorList>
            <person name="Klenk H.-P."/>
        </authorList>
    </citation>
    <scope>NUCLEOTIDE SEQUENCE [LARGE SCALE GENOMIC DNA]</scope>
    <source>
        <strain evidence="2 3">DSM 103833</strain>
    </source>
</reference>
<dbReference type="InterPro" id="IPR016032">
    <property type="entry name" value="Sig_transdc_resp-reg_C-effctor"/>
</dbReference>
<dbReference type="SMART" id="SM00421">
    <property type="entry name" value="HTH_LUXR"/>
    <property type="match status" value="1"/>
</dbReference>
<dbReference type="PANTHER" id="PTHR34293">
    <property type="entry name" value="HTH-TYPE TRANSCRIPTIONAL REGULATOR TRMBL2"/>
    <property type="match status" value="1"/>
</dbReference>
<comment type="caution">
    <text evidence="2">The sequence shown here is derived from an EMBL/GenBank/DDBJ whole genome shotgun (WGS) entry which is preliminary data.</text>
</comment>
<evidence type="ECO:0000313" key="2">
    <source>
        <dbReference type="EMBL" id="NYJ00272.1"/>
    </source>
</evidence>
<dbReference type="Proteomes" id="UP000530424">
    <property type="component" value="Unassembled WGS sequence"/>
</dbReference>
<dbReference type="RefSeq" id="WP_179666888.1">
    <property type="nucleotide sequence ID" value="NZ_JACCFP010000001.1"/>
</dbReference>
<protein>
    <submittedName>
        <fullName evidence="2">Sugar-specific transcriptional regulator TrmB</fullName>
    </submittedName>
</protein>
<dbReference type="Gene3D" id="1.10.10.10">
    <property type="entry name" value="Winged helix-like DNA-binding domain superfamily/Winged helix DNA-binding domain"/>
    <property type="match status" value="2"/>
</dbReference>
<dbReference type="EMBL" id="JACCFP010000001">
    <property type="protein sequence ID" value="NYJ00272.1"/>
    <property type="molecule type" value="Genomic_DNA"/>
</dbReference>
<dbReference type="PANTHER" id="PTHR34293:SF1">
    <property type="entry name" value="HTH-TYPE TRANSCRIPTIONAL REGULATOR TRMBL2"/>
    <property type="match status" value="1"/>
</dbReference>
<evidence type="ECO:0000259" key="1">
    <source>
        <dbReference type="SMART" id="SM00421"/>
    </source>
</evidence>
<dbReference type="InterPro" id="IPR051797">
    <property type="entry name" value="TrmB-like"/>
</dbReference>
<accession>A0A853C0L7</accession>
<gene>
    <name evidence="2" type="ORF">HNR19_000970</name>
</gene>
<dbReference type="InterPro" id="IPR000792">
    <property type="entry name" value="Tscrpt_reg_LuxR_C"/>
</dbReference>
<dbReference type="GO" id="GO:0006355">
    <property type="term" value="P:regulation of DNA-templated transcription"/>
    <property type="evidence" value="ECO:0007669"/>
    <property type="project" value="InterPro"/>
</dbReference>
<dbReference type="InterPro" id="IPR036388">
    <property type="entry name" value="WH-like_DNA-bd_sf"/>
</dbReference>
<proteinExistence type="predicted"/>
<dbReference type="AlphaFoldDB" id="A0A853C0L7"/>
<dbReference type="GO" id="GO:0003677">
    <property type="term" value="F:DNA binding"/>
    <property type="evidence" value="ECO:0007669"/>
    <property type="project" value="InterPro"/>
</dbReference>
<feature type="domain" description="HTH luxR-type" evidence="1">
    <location>
        <begin position="252"/>
        <end position="306"/>
    </location>
</feature>
<keyword evidence="3" id="KW-1185">Reference proteome</keyword>
<organism evidence="2 3">
    <name type="scientific">Nocardioides thalensis</name>
    <dbReference type="NCBI Taxonomy" id="1914755"/>
    <lineage>
        <taxon>Bacteria</taxon>
        <taxon>Bacillati</taxon>
        <taxon>Actinomycetota</taxon>
        <taxon>Actinomycetes</taxon>
        <taxon>Propionibacteriales</taxon>
        <taxon>Nocardioidaceae</taxon>
        <taxon>Nocardioides</taxon>
    </lineage>
</organism>
<evidence type="ECO:0000313" key="3">
    <source>
        <dbReference type="Proteomes" id="UP000530424"/>
    </source>
</evidence>
<name>A0A853C0L7_9ACTN</name>
<dbReference type="Pfam" id="PF13384">
    <property type="entry name" value="HTH_23"/>
    <property type="match status" value="1"/>
</dbReference>